<dbReference type="Gene3D" id="1.20.1640.10">
    <property type="entry name" value="Multidrug efflux transporter AcrB transmembrane domain"/>
    <property type="match status" value="2"/>
</dbReference>
<dbReference type="Gene3D" id="3.30.70.1430">
    <property type="entry name" value="Multidrug efflux transporter AcrB pore domain"/>
    <property type="match status" value="2"/>
</dbReference>
<evidence type="ECO:0000256" key="1">
    <source>
        <dbReference type="ARBA" id="ARBA00004429"/>
    </source>
</evidence>
<dbReference type="NCBIfam" id="TIGR00915">
    <property type="entry name" value="2A0602"/>
    <property type="match status" value="1"/>
</dbReference>
<feature type="transmembrane region" description="Helical" evidence="9">
    <location>
        <begin position="1000"/>
        <end position="1023"/>
    </location>
</feature>
<dbReference type="Pfam" id="PF00873">
    <property type="entry name" value="ACR_tran"/>
    <property type="match status" value="1"/>
</dbReference>
<proteinExistence type="inferred from homology"/>
<evidence type="ECO:0000313" key="10">
    <source>
        <dbReference type="EMBL" id="WRQ87283.1"/>
    </source>
</evidence>
<dbReference type="PANTHER" id="PTHR32063">
    <property type="match status" value="1"/>
</dbReference>
<dbReference type="PRINTS" id="PR00702">
    <property type="entry name" value="ACRIFLAVINRP"/>
</dbReference>
<feature type="transmembrane region" description="Helical" evidence="9">
    <location>
        <begin position="340"/>
        <end position="359"/>
    </location>
</feature>
<dbReference type="SUPFAM" id="SSF82693">
    <property type="entry name" value="Multidrug efflux transporter AcrB pore domain, PN1, PN2, PC1 and PC2 subdomains"/>
    <property type="match status" value="4"/>
</dbReference>
<evidence type="ECO:0000256" key="4">
    <source>
        <dbReference type="ARBA" id="ARBA00022475"/>
    </source>
</evidence>
<feature type="transmembrane region" description="Helical" evidence="9">
    <location>
        <begin position="394"/>
        <end position="416"/>
    </location>
</feature>
<dbReference type="SUPFAM" id="SSF82714">
    <property type="entry name" value="Multidrug efflux transporter AcrB TolC docking domain, DN and DC subdomains"/>
    <property type="match status" value="2"/>
</dbReference>
<feature type="transmembrane region" description="Helical" evidence="9">
    <location>
        <begin position="967"/>
        <end position="988"/>
    </location>
</feature>
<name>A0ABZ1C6D4_9BACT</name>
<keyword evidence="7 9" id="KW-1133">Transmembrane helix</keyword>
<protein>
    <submittedName>
        <fullName evidence="10">Efflux RND transporter permease subunit</fullName>
    </submittedName>
</protein>
<dbReference type="Gene3D" id="3.30.70.1440">
    <property type="entry name" value="Multidrug efflux transporter AcrB pore domain"/>
    <property type="match status" value="1"/>
</dbReference>
<evidence type="ECO:0000256" key="2">
    <source>
        <dbReference type="ARBA" id="ARBA00010942"/>
    </source>
</evidence>
<evidence type="ECO:0000256" key="9">
    <source>
        <dbReference type="SAM" id="Phobius"/>
    </source>
</evidence>
<dbReference type="EMBL" id="CP139781">
    <property type="protein sequence ID" value="WRQ87283.1"/>
    <property type="molecule type" value="Genomic_DNA"/>
</dbReference>
<accession>A0ABZ1C6D4</accession>
<feature type="transmembrane region" description="Helical" evidence="9">
    <location>
        <begin position="538"/>
        <end position="555"/>
    </location>
</feature>
<dbReference type="Gene3D" id="3.30.70.1320">
    <property type="entry name" value="Multidrug efflux transporter AcrB pore domain like"/>
    <property type="match status" value="1"/>
</dbReference>
<keyword evidence="6 9" id="KW-0812">Transmembrane</keyword>
<sequence>MARFFIDRPVFAWVIAIVIMIAGATSIVELPIAQYPSIAPPQIAIAASYPGASAETLEDSVTQVIEQRMNGLDHLRYIESTSDSAGNVSITLTFNAEADPDIAQVQVQNKLALATPLLPQEVQQTGVRVTKSVRNFLMVVGFISTDGSMNSTDIGDFIVSRVQDQISRVPGVGDIQSFGSPYAMRIWLDPAKLHDFSLMPGDITAAIRAQNVQVSAGQLGGTPALEGQMLNATVSAQSRLETPEEFGNILLRVNADGSQVRLKDVAKVELGAESYDRLGHFNGLPSSGMAIRPATGANALATVDAIRAKLDELKPFFPPGLEVVFPMDTTPFVRLSIEEVMHTLVEAFILVFLVMYLFLQNFRATLIPSIAVPVVLLGTFGVMAAFGFSINTLTMFGVVLAIGLLVDDAIVVVENVERIMSEEGLSPLEATRKSMDQITGALVGIGLVISAVFVPMAFFGGSTGVIYRQFSITIVSAMALSVVVAIVLTPALCATILKPMKKGAQHEHRGFFGWFNRVFDRGTNNYSRTVGGILRRKGLFVVIYLLIVLSLGYLFNRIPTGFLPEEDQGVLFAQAQLPPGATQAQTEEVLAKIEHHFLVEEAENVQGMFGVAGFSFSGFGQNQAFAFVRLKDWDERTRPDQSVTAIQGRFLGKFLPSPEAIIVAFAPPAVMELGTANGLDLRITDNASLGHEALMNARNQLIGLAAQDPHFANVRPNGLDDSPQFQIEIDQEKAAALGIALPDINATLQTAWGSAYVNDFVDRGRVKRVYVQGIPESRMMPDDIDQWHVRNNQGEMVPFSSFATGHWKLGSPKLERFDGVPSMAVAATPAPGISTGEAMDVITSLMDQLPPGIGLEWVGLSYEERAAGAQGPALYAISILVVFLCLAALYESWAVPAAVLLVVPLGVIGTMLAALFRGLPNDVYFQVGLLTIVGLSAKNAILIVEFAKDAFDRGMNLYDAAMQAARLRLRPILMTSLAFGFGTLPLALSTGAGSGGRNAIGTGVVGGTLTATALGILLVPLFFDLVLRTFRVKPNNLQAQEDTNND</sequence>
<dbReference type="PANTHER" id="PTHR32063:SF13">
    <property type="entry name" value="MULTIDRUG EFFLUX PUMP SUBUNIT ACRB-RELATED"/>
    <property type="match status" value="1"/>
</dbReference>
<keyword evidence="4" id="KW-1003">Cell membrane</keyword>
<dbReference type="RefSeq" id="WP_221029302.1">
    <property type="nucleotide sequence ID" value="NZ_CP139781.1"/>
</dbReference>
<dbReference type="Proteomes" id="UP000738431">
    <property type="component" value="Chromosome"/>
</dbReference>
<feature type="transmembrane region" description="Helical" evidence="9">
    <location>
        <begin position="897"/>
        <end position="917"/>
    </location>
</feature>
<comment type="similarity">
    <text evidence="2">Belongs to the resistance-nodulation-cell division (RND) (TC 2.A.6) family.</text>
</comment>
<evidence type="ECO:0000313" key="11">
    <source>
        <dbReference type="Proteomes" id="UP000738431"/>
    </source>
</evidence>
<keyword evidence="3" id="KW-0813">Transport</keyword>
<dbReference type="SUPFAM" id="SSF82866">
    <property type="entry name" value="Multidrug efflux transporter AcrB transmembrane domain"/>
    <property type="match status" value="2"/>
</dbReference>
<reference evidence="10 11" key="1">
    <citation type="submission" date="2021-08" db="EMBL/GenBank/DDBJ databases">
        <authorList>
            <person name="Zhang D."/>
            <person name="Zhang A."/>
            <person name="Wang L."/>
        </authorList>
    </citation>
    <scope>NUCLEOTIDE SEQUENCE [LARGE SCALE GENOMIC DNA]</scope>
    <source>
        <strain evidence="10 11">WL0086</strain>
    </source>
</reference>
<feature type="transmembrane region" description="Helical" evidence="9">
    <location>
        <begin position="366"/>
        <end position="388"/>
    </location>
</feature>
<gene>
    <name evidence="10" type="ORF">K1X11_020920</name>
</gene>
<organism evidence="10 11">
    <name type="scientific">Actomonas aquatica</name>
    <dbReference type="NCBI Taxonomy" id="2866162"/>
    <lineage>
        <taxon>Bacteria</taxon>
        <taxon>Pseudomonadati</taxon>
        <taxon>Verrucomicrobiota</taxon>
        <taxon>Opitutia</taxon>
        <taxon>Opitutales</taxon>
        <taxon>Opitutaceae</taxon>
        <taxon>Actomonas</taxon>
    </lineage>
</organism>
<feature type="transmembrane region" description="Helical" evidence="9">
    <location>
        <begin position="923"/>
        <end position="946"/>
    </location>
</feature>
<evidence type="ECO:0000256" key="8">
    <source>
        <dbReference type="ARBA" id="ARBA00023136"/>
    </source>
</evidence>
<evidence type="ECO:0000256" key="5">
    <source>
        <dbReference type="ARBA" id="ARBA00022519"/>
    </source>
</evidence>
<feature type="transmembrane region" description="Helical" evidence="9">
    <location>
        <begin position="437"/>
        <end position="458"/>
    </location>
</feature>
<reference evidence="10 11" key="2">
    <citation type="submission" date="2023-12" db="EMBL/GenBank/DDBJ databases">
        <title>Description of an unclassified Opitutus bacterium of Verrucomicrobiota.</title>
        <authorList>
            <person name="Zhang D.-F."/>
        </authorList>
    </citation>
    <scope>NUCLEOTIDE SEQUENCE [LARGE SCALE GENOMIC DNA]</scope>
    <source>
        <strain evidence="10 11">WL0086</strain>
    </source>
</reference>
<dbReference type="NCBIfam" id="NF000282">
    <property type="entry name" value="RND_permease_1"/>
    <property type="match status" value="1"/>
</dbReference>
<keyword evidence="5" id="KW-0997">Cell inner membrane</keyword>
<evidence type="ECO:0000256" key="3">
    <source>
        <dbReference type="ARBA" id="ARBA00022448"/>
    </source>
</evidence>
<dbReference type="InterPro" id="IPR001036">
    <property type="entry name" value="Acrflvin-R"/>
</dbReference>
<keyword evidence="11" id="KW-1185">Reference proteome</keyword>
<dbReference type="Gene3D" id="3.30.2090.10">
    <property type="entry name" value="Multidrug efflux transporter AcrB TolC docking domain, DN and DC subdomains"/>
    <property type="match status" value="2"/>
</dbReference>
<dbReference type="InterPro" id="IPR027463">
    <property type="entry name" value="AcrB_DN_DC_subdom"/>
</dbReference>
<dbReference type="InterPro" id="IPR004764">
    <property type="entry name" value="MdtF-like"/>
</dbReference>
<evidence type="ECO:0000256" key="6">
    <source>
        <dbReference type="ARBA" id="ARBA00022692"/>
    </source>
</evidence>
<comment type="subcellular location">
    <subcellularLocation>
        <location evidence="1">Cell inner membrane</location>
        <topology evidence="1">Multi-pass membrane protein</topology>
    </subcellularLocation>
</comment>
<evidence type="ECO:0000256" key="7">
    <source>
        <dbReference type="ARBA" id="ARBA00022989"/>
    </source>
</evidence>
<feature type="transmembrane region" description="Helical" evidence="9">
    <location>
        <begin position="470"/>
        <end position="497"/>
    </location>
</feature>
<feature type="transmembrane region" description="Helical" evidence="9">
    <location>
        <begin position="873"/>
        <end position="890"/>
    </location>
</feature>
<keyword evidence="8 9" id="KW-0472">Membrane</keyword>